<organism evidence="2 3">
    <name type="scientific">Mycena sanguinolenta</name>
    <dbReference type="NCBI Taxonomy" id="230812"/>
    <lineage>
        <taxon>Eukaryota</taxon>
        <taxon>Fungi</taxon>
        <taxon>Dikarya</taxon>
        <taxon>Basidiomycota</taxon>
        <taxon>Agaricomycotina</taxon>
        <taxon>Agaricomycetes</taxon>
        <taxon>Agaricomycetidae</taxon>
        <taxon>Agaricales</taxon>
        <taxon>Marasmiineae</taxon>
        <taxon>Mycenaceae</taxon>
        <taxon>Mycena</taxon>
    </lineage>
</organism>
<gene>
    <name evidence="2" type="ORF">MSAN_02358500</name>
</gene>
<dbReference type="EMBL" id="JACAZH010000043">
    <property type="protein sequence ID" value="KAF7334888.1"/>
    <property type="molecule type" value="Genomic_DNA"/>
</dbReference>
<feature type="compositionally biased region" description="Gly residues" evidence="1">
    <location>
        <begin position="12"/>
        <end position="28"/>
    </location>
</feature>
<name>A0A8H7CGT3_9AGAR</name>
<accession>A0A8H7CGT3</accession>
<evidence type="ECO:0000313" key="3">
    <source>
        <dbReference type="Proteomes" id="UP000623467"/>
    </source>
</evidence>
<dbReference type="AlphaFoldDB" id="A0A8H7CGT3"/>
<evidence type="ECO:0000313" key="2">
    <source>
        <dbReference type="EMBL" id="KAF7334888.1"/>
    </source>
</evidence>
<evidence type="ECO:0000256" key="1">
    <source>
        <dbReference type="SAM" id="MobiDB-lite"/>
    </source>
</evidence>
<protein>
    <submittedName>
        <fullName evidence="2">Uncharacterized protein</fullName>
    </submittedName>
</protein>
<proteinExistence type="predicted"/>
<feature type="region of interest" description="Disordered" evidence="1">
    <location>
        <begin position="1"/>
        <end position="28"/>
    </location>
</feature>
<reference evidence="2" key="1">
    <citation type="submission" date="2020-05" db="EMBL/GenBank/DDBJ databases">
        <title>Mycena genomes resolve the evolution of fungal bioluminescence.</title>
        <authorList>
            <person name="Tsai I.J."/>
        </authorList>
    </citation>
    <scope>NUCLEOTIDE SEQUENCE</scope>
    <source>
        <strain evidence="2">160909Yilan</strain>
    </source>
</reference>
<sequence length="146" mass="15798">MSVQTMNNHFVGGTGGTGGDSHGNGMGGREGEGMGASLNCGIRVRDGNFIMNNAYDRGGRASMEQSFVDVKKYLSDECSRIHRQHRTMAKIPLPWPDPNVLEELVKNSPLCSHSGRDSTGMLHTAFERARLPSPENGSAHRPLAAF</sequence>
<comment type="caution">
    <text evidence="2">The sequence shown here is derived from an EMBL/GenBank/DDBJ whole genome shotgun (WGS) entry which is preliminary data.</text>
</comment>
<dbReference type="Proteomes" id="UP000623467">
    <property type="component" value="Unassembled WGS sequence"/>
</dbReference>
<keyword evidence="3" id="KW-1185">Reference proteome</keyword>